<feature type="compositionally biased region" description="Basic and acidic residues" evidence="1">
    <location>
        <begin position="167"/>
        <end position="183"/>
    </location>
</feature>
<evidence type="ECO:0000256" key="2">
    <source>
        <dbReference type="SAM" id="Phobius"/>
    </source>
</evidence>
<reference evidence="3 4" key="1">
    <citation type="submission" date="2021-05" db="EMBL/GenBank/DDBJ databases">
        <title>Direct Submission.</title>
        <authorList>
            <person name="Li K."/>
            <person name="Gao J."/>
        </authorList>
    </citation>
    <scope>NUCLEOTIDE SEQUENCE [LARGE SCALE GENOMIC DNA]</scope>
    <source>
        <strain evidence="3 4">Mg02</strain>
    </source>
</reference>
<keyword evidence="2" id="KW-1133">Transmembrane helix</keyword>
<proteinExistence type="predicted"/>
<sequence>MLRHLLGLLVGIALAPLLWIAVSWSAGELPGLLEGGVSVAAVAAAVLLVLVGFACAYLAAARVSPLTAGAAGLPLAALALWPAVHPASLASALSWLNPESFVYPGGPGVSVALPLGALLLFSAALPGRWRSPAEAGPAMMAAPWERVHGPREELPEPPVGDTVPEVPGRRTATEVWEPREGDPARTTTPFSRGEGGWTPLDGESGRRD</sequence>
<keyword evidence="4" id="KW-1185">Reference proteome</keyword>
<feature type="transmembrane region" description="Helical" evidence="2">
    <location>
        <begin position="104"/>
        <end position="125"/>
    </location>
</feature>
<gene>
    <name evidence="3" type="ORF">KGD84_05110</name>
</gene>
<evidence type="ECO:0000313" key="4">
    <source>
        <dbReference type="Proteomes" id="UP000676079"/>
    </source>
</evidence>
<dbReference type="Proteomes" id="UP000676079">
    <property type="component" value="Chromosome"/>
</dbReference>
<accession>A0ABX8BU42</accession>
<name>A0ABX8BU42_9ACTN</name>
<protein>
    <submittedName>
        <fullName evidence="3">YIP1 family protein</fullName>
    </submittedName>
</protein>
<feature type="region of interest" description="Disordered" evidence="1">
    <location>
        <begin position="149"/>
        <end position="208"/>
    </location>
</feature>
<organism evidence="3 4">
    <name type="scientific">Nocardiopsis changdeensis</name>
    <dbReference type="NCBI Taxonomy" id="2831969"/>
    <lineage>
        <taxon>Bacteria</taxon>
        <taxon>Bacillati</taxon>
        <taxon>Actinomycetota</taxon>
        <taxon>Actinomycetes</taxon>
        <taxon>Streptosporangiales</taxon>
        <taxon>Nocardiopsidaceae</taxon>
        <taxon>Nocardiopsis</taxon>
    </lineage>
</organism>
<keyword evidence="2" id="KW-0812">Transmembrane</keyword>
<feature type="transmembrane region" description="Helical" evidence="2">
    <location>
        <begin position="66"/>
        <end position="84"/>
    </location>
</feature>
<feature type="transmembrane region" description="Helical" evidence="2">
    <location>
        <begin position="35"/>
        <end position="59"/>
    </location>
</feature>
<evidence type="ECO:0000313" key="3">
    <source>
        <dbReference type="EMBL" id="QUX25772.1"/>
    </source>
</evidence>
<evidence type="ECO:0000256" key="1">
    <source>
        <dbReference type="SAM" id="MobiDB-lite"/>
    </source>
</evidence>
<dbReference type="EMBL" id="CP074133">
    <property type="protein sequence ID" value="QUX25772.1"/>
    <property type="molecule type" value="Genomic_DNA"/>
</dbReference>
<dbReference type="RefSeq" id="WP_220564950.1">
    <property type="nucleotide sequence ID" value="NZ_JBMJCU010000011.1"/>
</dbReference>
<keyword evidence="2" id="KW-0472">Membrane</keyword>